<reference evidence="1" key="1">
    <citation type="journal article" date="2021" name="PeerJ">
        <title>Extensive microbial diversity within the chicken gut microbiome revealed by metagenomics and culture.</title>
        <authorList>
            <person name="Gilroy R."/>
            <person name="Ravi A."/>
            <person name="Getino M."/>
            <person name="Pursley I."/>
            <person name="Horton D.L."/>
            <person name="Alikhan N.F."/>
            <person name="Baker D."/>
            <person name="Gharbi K."/>
            <person name="Hall N."/>
            <person name="Watson M."/>
            <person name="Adriaenssens E.M."/>
            <person name="Foster-Nyarko E."/>
            <person name="Jarju S."/>
            <person name="Secka A."/>
            <person name="Antonio M."/>
            <person name="Oren A."/>
            <person name="Chaudhuri R.R."/>
            <person name="La Ragione R."/>
            <person name="Hildebrand F."/>
            <person name="Pallen M.J."/>
        </authorList>
    </citation>
    <scope>NUCLEOTIDE SEQUENCE</scope>
    <source>
        <strain evidence="1">ChiHjej13B12-4958</strain>
    </source>
</reference>
<dbReference type="AlphaFoldDB" id="A0A9D2QD08"/>
<gene>
    <name evidence="1" type="ORF">H9751_01270</name>
</gene>
<evidence type="ECO:0000313" key="2">
    <source>
        <dbReference type="Proteomes" id="UP000823858"/>
    </source>
</evidence>
<proteinExistence type="predicted"/>
<name>A0A9D2QD08_9CORY</name>
<comment type="caution">
    <text evidence="1">The sequence shown here is derived from an EMBL/GenBank/DDBJ whole genome shotgun (WGS) entry which is preliminary data.</text>
</comment>
<sequence>MINTLSKLISWYRSPLDGDTSGTASTVLGVLPTRPERSDIVAHLIHEGHTPATTDDVRAAFAVVHDREATDFEAILAFDFVDSFGLLT</sequence>
<protein>
    <submittedName>
        <fullName evidence="1">Uncharacterized protein</fullName>
    </submittedName>
</protein>
<dbReference type="Proteomes" id="UP000823858">
    <property type="component" value="Unassembled WGS sequence"/>
</dbReference>
<reference evidence="1" key="2">
    <citation type="submission" date="2021-04" db="EMBL/GenBank/DDBJ databases">
        <authorList>
            <person name="Gilroy R."/>
        </authorList>
    </citation>
    <scope>NUCLEOTIDE SEQUENCE</scope>
    <source>
        <strain evidence="1">ChiHjej13B12-4958</strain>
    </source>
</reference>
<dbReference type="EMBL" id="DWVP01000001">
    <property type="protein sequence ID" value="HJC84186.1"/>
    <property type="molecule type" value="Genomic_DNA"/>
</dbReference>
<organism evidence="1 2">
    <name type="scientific">Candidatus Corynebacterium faecigallinarum</name>
    <dbReference type="NCBI Taxonomy" id="2838528"/>
    <lineage>
        <taxon>Bacteria</taxon>
        <taxon>Bacillati</taxon>
        <taxon>Actinomycetota</taxon>
        <taxon>Actinomycetes</taxon>
        <taxon>Mycobacteriales</taxon>
        <taxon>Corynebacteriaceae</taxon>
        <taxon>Corynebacterium</taxon>
    </lineage>
</organism>
<accession>A0A9D2QD08</accession>
<evidence type="ECO:0000313" key="1">
    <source>
        <dbReference type="EMBL" id="HJC84186.1"/>
    </source>
</evidence>